<keyword evidence="3" id="KW-1185">Reference proteome</keyword>
<evidence type="ECO:0000313" key="3">
    <source>
        <dbReference type="Proteomes" id="UP000693970"/>
    </source>
</evidence>
<keyword evidence="1" id="KW-0472">Membrane</keyword>
<feature type="transmembrane region" description="Helical" evidence="1">
    <location>
        <begin position="285"/>
        <end position="315"/>
    </location>
</feature>
<evidence type="ECO:0000313" key="2">
    <source>
        <dbReference type="EMBL" id="KAG7352402.1"/>
    </source>
</evidence>
<dbReference type="Proteomes" id="UP000693970">
    <property type="component" value="Unassembled WGS sequence"/>
</dbReference>
<keyword evidence="1" id="KW-0812">Transmembrane</keyword>
<reference evidence="2" key="1">
    <citation type="journal article" date="2021" name="Sci. Rep.">
        <title>Diploid genomic architecture of Nitzschia inconspicua, an elite biomass production diatom.</title>
        <authorList>
            <person name="Oliver A."/>
            <person name="Podell S."/>
            <person name="Pinowska A."/>
            <person name="Traller J.C."/>
            <person name="Smith S.R."/>
            <person name="McClure R."/>
            <person name="Beliaev A."/>
            <person name="Bohutskyi P."/>
            <person name="Hill E.A."/>
            <person name="Rabines A."/>
            <person name="Zheng H."/>
            <person name="Allen L.Z."/>
            <person name="Kuo A."/>
            <person name="Grigoriev I.V."/>
            <person name="Allen A.E."/>
            <person name="Hazlebeck D."/>
            <person name="Allen E.E."/>
        </authorList>
    </citation>
    <scope>NUCLEOTIDE SEQUENCE</scope>
    <source>
        <strain evidence="2">Hildebrandi</strain>
    </source>
</reference>
<keyword evidence="1" id="KW-1133">Transmembrane helix</keyword>
<dbReference type="OrthoDB" id="48639at2759"/>
<comment type="caution">
    <text evidence="2">The sequence shown here is derived from an EMBL/GenBank/DDBJ whole genome shotgun (WGS) entry which is preliminary data.</text>
</comment>
<dbReference type="AlphaFoldDB" id="A0A9K3KZF0"/>
<dbReference type="EMBL" id="JAGRRH010000017">
    <property type="protein sequence ID" value="KAG7352402.1"/>
    <property type="molecule type" value="Genomic_DNA"/>
</dbReference>
<proteinExistence type="predicted"/>
<name>A0A9K3KZF0_9STRA</name>
<organism evidence="2 3">
    <name type="scientific">Nitzschia inconspicua</name>
    <dbReference type="NCBI Taxonomy" id="303405"/>
    <lineage>
        <taxon>Eukaryota</taxon>
        <taxon>Sar</taxon>
        <taxon>Stramenopiles</taxon>
        <taxon>Ochrophyta</taxon>
        <taxon>Bacillariophyta</taxon>
        <taxon>Bacillariophyceae</taxon>
        <taxon>Bacillariophycidae</taxon>
        <taxon>Bacillariales</taxon>
        <taxon>Bacillariaceae</taxon>
        <taxon>Nitzschia</taxon>
    </lineage>
</organism>
<gene>
    <name evidence="2" type="ORF">IV203_008450</name>
</gene>
<sequence length="645" mass="72222">MTTDSFFFLPSSNALQRKHSNKHKEHRALRWLPASSGAPLQELSGPFSSKVTGAARPFDEKGNVQFAQLINNNETFLSGGNRNSTSTGGQNTGDFKANNTNTTNAIGVQPQKSNGTSPLFGQDRAKPLTSFPHGNETAIVNPTSNKSYYRSLMATYFPFLQSTTVTNTPLRLPSYNGESISSKSLEHAKADYNNVLAILNDKSPNDTITVSDLKLILMSIQSSNPLSYDHLSTGSTDAAIVTTAPKSGKAQNIGAINGKRASSAQVAFPQPSILSYRDVQRGTTFAGGIVGMILGTTILPNLWLIGMLFGALYGFEVTKPPLEDQTTEEQSKPNPMGRYLIRVGRLLATKFLQFYDYWKTLWFLYKTGQLSYEYYKRYETLDKRFEIQSKVDAWNARFVEGKKRFDKWEQDNEIGRTVLAGLRTLWLVDEQSRRRTREKSRYRAVQLLYDAKFYARKWFRKAQYWAKSFFREGGMNNFLTELQTDLATRGSMAARFAAVLVAVAVVNIGGALFSISPGFSNFLAVLIAVASPSRALNLLLRIRTQGADSTDRSVGDVMAETPKSQLTSSFNAPDFMRRYDRKMFYYYTRSDGTKKYYRTGQSTVASRTSKRVHRENSSIFSFNSLFQKKSSAKLGDGWLGTLRKP</sequence>
<protein>
    <submittedName>
        <fullName evidence="2">Uncharacterized protein</fullName>
    </submittedName>
</protein>
<reference evidence="2" key="2">
    <citation type="submission" date="2021-04" db="EMBL/GenBank/DDBJ databases">
        <authorList>
            <person name="Podell S."/>
        </authorList>
    </citation>
    <scope>NUCLEOTIDE SEQUENCE</scope>
    <source>
        <strain evidence="2">Hildebrandi</strain>
    </source>
</reference>
<accession>A0A9K3KZF0</accession>
<feature type="transmembrane region" description="Helical" evidence="1">
    <location>
        <begin position="496"/>
        <end position="516"/>
    </location>
</feature>
<evidence type="ECO:0000256" key="1">
    <source>
        <dbReference type="SAM" id="Phobius"/>
    </source>
</evidence>